<dbReference type="Proteomes" id="UP001549773">
    <property type="component" value="Unassembled WGS sequence"/>
</dbReference>
<accession>A0ABV2U0J5</accession>
<keyword evidence="4" id="KW-1185">Reference proteome</keyword>
<gene>
    <name evidence="3" type="ORF">ABXZ32_14680</name>
</gene>
<protein>
    <submittedName>
        <fullName evidence="3">Uncharacterized protein</fullName>
    </submittedName>
</protein>
<evidence type="ECO:0000256" key="2">
    <source>
        <dbReference type="SAM" id="Phobius"/>
    </source>
</evidence>
<keyword evidence="1" id="KW-0175">Coiled coil</keyword>
<feature type="transmembrane region" description="Helical" evidence="2">
    <location>
        <begin position="6"/>
        <end position="27"/>
    </location>
</feature>
<feature type="transmembrane region" description="Helical" evidence="2">
    <location>
        <begin position="39"/>
        <end position="57"/>
    </location>
</feature>
<dbReference type="RefSeq" id="WP_354619441.1">
    <property type="nucleotide sequence ID" value="NZ_JBEWYP010000010.1"/>
</dbReference>
<keyword evidence="2" id="KW-1133">Transmembrane helix</keyword>
<sequence>MAGILGLLSFALLIALIVGLIKPSLILRWTNKPTRLKVIGYWFLSIIITGILGVMFIDTTIDSKTSIQTANNKIKEGNYSNAISTLEKIEKTDSLYNKAQLLIKKADSLNNLTAEEKRVAERINAEKAKKEEVLKQKEQLERELKSIDDGIEFAEGNSIEELQMDIVVFATWAKIIKAAEASEDTELRKLGENLKSKVSKIQIKEFPNLRNQYAKIAAKKMWENDIEVTANGTGKKYINFSGGVFAANKNKQEFQTQVQEILNIFRFKQARYRWYKEESEYTYYTMYEGKDSQPVTFEK</sequence>
<feature type="coiled-coil region" evidence="1">
    <location>
        <begin position="109"/>
        <end position="157"/>
    </location>
</feature>
<keyword evidence="2" id="KW-0812">Transmembrane</keyword>
<reference evidence="3 4" key="1">
    <citation type="submission" date="2024-07" db="EMBL/GenBank/DDBJ databases">
        <title>The genome sequence of type strain Sediminicola luteus GDMCC 1.2596T.</title>
        <authorList>
            <person name="Liu Y."/>
        </authorList>
    </citation>
    <scope>NUCLEOTIDE SEQUENCE [LARGE SCALE GENOMIC DNA]</scope>
    <source>
        <strain evidence="3 4">GDMCC 1.2596</strain>
    </source>
</reference>
<name>A0ABV2U0J5_9FLAO</name>
<proteinExistence type="predicted"/>
<comment type="caution">
    <text evidence="3">The sequence shown here is derived from an EMBL/GenBank/DDBJ whole genome shotgun (WGS) entry which is preliminary data.</text>
</comment>
<evidence type="ECO:0000313" key="4">
    <source>
        <dbReference type="Proteomes" id="UP001549773"/>
    </source>
</evidence>
<dbReference type="EMBL" id="JBEWYP010000010">
    <property type="protein sequence ID" value="MET7030650.1"/>
    <property type="molecule type" value="Genomic_DNA"/>
</dbReference>
<keyword evidence="2" id="KW-0472">Membrane</keyword>
<evidence type="ECO:0000313" key="3">
    <source>
        <dbReference type="EMBL" id="MET7030650.1"/>
    </source>
</evidence>
<evidence type="ECO:0000256" key="1">
    <source>
        <dbReference type="SAM" id="Coils"/>
    </source>
</evidence>
<organism evidence="3 4">
    <name type="scientific">Sediminicola luteus</name>
    <dbReference type="NCBI Taxonomy" id="319238"/>
    <lineage>
        <taxon>Bacteria</taxon>
        <taxon>Pseudomonadati</taxon>
        <taxon>Bacteroidota</taxon>
        <taxon>Flavobacteriia</taxon>
        <taxon>Flavobacteriales</taxon>
        <taxon>Flavobacteriaceae</taxon>
        <taxon>Sediminicola</taxon>
    </lineage>
</organism>